<name>A0A369WA48_9HYPH</name>
<reference evidence="3" key="1">
    <citation type="submission" date="2018-07" db="EMBL/GenBank/DDBJ databases">
        <authorList>
            <person name="Liu B.-T."/>
            <person name="Du Z."/>
        </authorList>
    </citation>
    <scope>NUCLEOTIDE SEQUENCE [LARGE SCALE GENOMIC DNA]</scope>
    <source>
        <strain evidence="3">XYN52</strain>
    </source>
</reference>
<protein>
    <submittedName>
        <fullName evidence="2">Uncharacterized protein</fullName>
    </submittedName>
</protein>
<dbReference type="AlphaFoldDB" id="A0A369WA48"/>
<sequence length="105" mass="11142">MRFKSLASPLALAFALGLGGAALAQDTEAESAMSIEDGVMMINGLALTAEQAASVQSYCDELQADFEAGTDSEPPARADQPVTFENFDFSQVSRDDCIEAGFIER</sequence>
<comment type="caution">
    <text evidence="2">The sequence shown here is derived from an EMBL/GenBank/DDBJ whole genome shotgun (WGS) entry which is preliminary data.</text>
</comment>
<evidence type="ECO:0000313" key="3">
    <source>
        <dbReference type="Proteomes" id="UP000253759"/>
    </source>
</evidence>
<keyword evidence="3" id="KW-1185">Reference proteome</keyword>
<accession>A0A369WA48</accession>
<keyword evidence="1" id="KW-0732">Signal</keyword>
<feature type="signal peptide" evidence="1">
    <location>
        <begin position="1"/>
        <end position="24"/>
    </location>
</feature>
<proteinExistence type="predicted"/>
<evidence type="ECO:0000313" key="2">
    <source>
        <dbReference type="EMBL" id="RDE10240.1"/>
    </source>
</evidence>
<dbReference type="Proteomes" id="UP000253759">
    <property type="component" value="Unassembled WGS sequence"/>
</dbReference>
<dbReference type="EMBL" id="QQNH01000002">
    <property type="protein sequence ID" value="RDE10240.1"/>
    <property type="molecule type" value="Genomic_DNA"/>
</dbReference>
<organism evidence="2 3">
    <name type="scientific">Pelagibacterium lacus</name>
    <dbReference type="NCBI Taxonomy" id="2282655"/>
    <lineage>
        <taxon>Bacteria</taxon>
        <taxon>Pseudomonadati</taxon>
        <taxon>Pseudomonadota</taxon>
        <taxon>Alphaproteobacteria</taxon>
        <taxon>Hyphomicrobiales</taxon>
        <taxon>Devosiaceae</taxon>
        <taxon>Pelagibacterium</taxon>
    </lineage>
</organism>
<evidence type="ECO:0000256" key="1">
    <source>
        <dbReference type="SAM" id="SignalP"/>
    </source>
</evidence>
<feature type="chain" id="PRO_5017075245" evidence="1">
    <location>
        <begin position="25"/>
        <end position="105"/>
    </location>
</feature>
<dbReference type="RefSeq" id="WP_114644536.1">
    <property type="nucleotide sequence ID" value="NZ_QQNH01000002.1"/>
</dbReference>
<gene>
    <name evidence="2" type="ORF">DVH29_02300</name>
</gene>